<proteinExistence type="predicted"/>
<protein>
    <submittedName>
        <fullName evidence="1">Uncharacterized protein</fullName>
    </submittedName>
</protein>
<evidence type="ECO:0000313" key="1">
    <source>
        <dbReference type="EMBL" id="MBB2924321.1"/>
    </source>
</evidence>
<dbReference type="EMBL" id="JACHVX010000005">
    <property type="protein sequence ID" value="MBB2924321.1"/>
    <property type="molecule type" value="Genomic_DNA"/>
</dbReference>
<name>A0A7W4UHM6_9CELL</name>
<accession>A0A7W4UHM6</accession>
<sequence length="30" mass="3059">MQLPAVDVDSCLAAVLEARAFVVSVLGAGR</sequence>
<reference evidence="1 2" key="2">
    <citation type="submission" date="2020-08" db="EMBL/GenBank/DDBJ databases">
        <authorList>
            <person name="Partida-Martinez L."/>
            <person name="Huntemann M."/>
            <person name="Clum A."/>
            <person name="Wang J."/>
            <person name="Palaniappan K."/>
            <person name="Ritter S."/>
            <person name="Chen I.-M."/>
            <person name="Stamatis D."/>
            <person name="Reddy T."/>
            <person name="O'Malley R."/>
            <person name="Daum C."/>
            <person name="Shapiro N."/>
            <person name="Ivanova N."/>
            <person name="Kyrpides N."/>
            <person name="Woyke T."/>
        </authorList>
    </citation>
    <scope>NUCLEOTIDE SEQUENCE [LARGE SCALE GENOMIC DNA]</scope>
    <source>
        <strain evidence="1 2">RAS26</strain>
    </source>
</reference>
<evidence type="ECO:0000313" key="2">
    <source>
        <dbReference type="Proteomes" id="UP000518206"/>
    </source>
</evidence>
<dbReference type="AlphaFoldDB" id="A0A7W4UHM6"/>
<dbReference type="Proteomes" id="UP000518206">
    <property type="component" value="Unassembled WGS sequence"/>
</dbReference>
<reference evidence="1 2" key="1">
    <citation type="submission" date="2020-08" db="EMBL/GenBank/DDBJ databases">
        <title>The Agave Microbiome: Exploring the role of microbial communities in plant adaptations to desert environments.</title>
        <authorList>
            <person name="Partida-Martinez L.P."/>
        </authorList>
    </citation>
    <scope>NUCLEOTIDE SEQUENCE [LARGE SCALE GENOMIC DNA]</scope>
    <source>
        <strain evidence="1 2">RAS26</strain>
    </source>
</reference>
<comment type="caution">
    <text evidence="1">The sequence shown here is derived from an EMBL/GenBank/DDBJ whole genome shotgun (WGS) entry which is preliminary data.</text>
</comment>
<organism evidence="1 2">
    <name type="scientific">Cellulomonas cellasea</name>
    <dbReference type="NCBI Taxonomy" id="43670"/>
    <lineage>
        <taxon>Bacteria</taxon>
        <taxon>Bacillati</taxon>
        <taxon>Actinomycetota</taxon>
        <taxon>Actinomycetes</taxon>
        <taxon>Micrococcales</taxon>
        <taxon>Cellulomonadaceae</taxon>
        <taxon>Cellulomonas</taxon>
    </lineage>
</organism>
<gene>
    <name evidence="1" type="ORF">FHR80_003254</name>
</gene>